<name>A0A9K3CS48_9EUKA</name>
<sequence>MEHSSNFNLGHDQRHNVSEDSIIADGPMSLLKEAVVSNQPVVIALRNNHKIAARVKAFDRHFNMVLENVKEMWTQYPKGGKGVARKQAGVNKSRFICKMFLRGDNVVLVVKPPV</sequence>
<dbReference type="GO" id="GO:0005829">
    <property type="term" value="C:cytosol"/>
    <property type="evidence" value="ECO:0007669"/>
    <property type="project" value="UniProtKB-SubCell"/>
</dbReference>
<evidence type="ECO:0000256" key="7">
    <source>
        <dbReference type="ARBA" id="ARBA00023242"/>
    </source>
</evidence>
<dbReference type="InterPro" id="IPR001163">
    <property type="entry name" value="Sm_dom_euk/arc"/>
</dbReference>
<evidence type="ECO:0000256" key="8">
    <source>
        <dbReference type="ARBA" id="ARBA00023274"/>
    </source>
</evidence>
<protein>
    <recommendedName>
        <fullName evidence="9">Small nuclear ribonucleoprotein Sm D2</fullName>
        <shortName evidence="9">Sm-D2</shortName>
    </recommendedName>
    <alternativeName>
        <fullName evidence="9">snRNP core protein D2</fullName>
    </alternativeName>
</protein>
<evidence type="ECO:0000256" key="6">
    <source>
        <dbReference type="ARBA" id="ARBA00023187"/>
    </source>
</evidence>
<accession>A0A9K3CS48</accession>
<dbReference type="GO" id="GO:0008380">
    <property type="term" value="P:RNA splicing"/>
    <property type="evidence" value="ECO:0007669"/>
    <property type="project" value="UniProtKB-KW"/>
</dbReference>
<evidence type="ECO:0000256" key="3">
    <source>
        <dbReference type="ARBA" id="ARBA00008146"/>
    </source>
</evidence>
<gene>
    <name evidence="11" type="ORF">KIPB_002679</name>
    <name evidence="12" type="ORF">KIPB_007163</name>
</gene>
<dbReference type="Pfam" id="PF01423">
    <property type="entry name" value="LSM"/>
    <property type="match status" value="1"/>
</dbReference>
<evidence type="ECO:0000256" key="9">
    <source>
        <dbReference type="RuleBase" id="RU365051"/>
    </source>
</evidence>
<evidence type="ECO:0000313" key="11">
    <source>
        <dbReference type="EMBL" id="GIQ81681.1"/>
    </source>
</evidence>
<dbReference type="SUPFAM" id="SSF50182">
    <property type="entry name" value="Sm-like ribonucleoproteins"/>
    <property type="match status" value="1"/>
</dbReference>
<dbReference type="Gene3D" id="2.30.30.100">
    <property type="match status" value="1"/>
</dbReference>
<dbReference type="CDD" id="cd01720">
    <property type="entry name" value="Sm_D2"/>
    <property type="match status" value="1"/>
</dbReference>
<dbReference type="PROSITE" id="PS52002">
    <property type="entry name" value="SM"/>
    <property type="match status" value="1"/>
</dbReference>
<dbReference type="GO" id="GO:0003723">
    <property type="term" value="F:RNA binding"/>
    <property type="evidence" value="ECO:0007669"/>
    <property type="project" value="InterPro"/>
</dbReference>
<dbReference type="InterPro" id="IPR027248">
    <property type="entry name" value="Sm_D2"/>
</dbReference>
<dbReference type="EMBL" id="BDIP01000464">
    <property type="protein sequence ID" value="GIQ81681.1"/>
    <property type="molecule type" value="Genomic_DNA"/>
</dbReference>
<comment type="similarity">
    <text evidence="3 9">Belongs to the snRNP core protein family.</text>
</comment>
<dbReference type="PANTHER" id="PTHR12777">
    <property type="entry name" value="SMALL NUCLEAR RIBONUCLEOPROTEIN SM D2"/>
    <property type="match status" value="1"/>
</dbReference>
<keyword evidence="5 9" id="KW-0507">mRNA processing</keyword>
<evidence type="ECO:0000313" key="13">
    <source>
        <dbReference type="Proteomes" id="UP000265618"/>
    </source>
</evidence>
<dbReference type="InterPro" id="IPR010920">
    <property type="entry name" value="LSM_dom_sf"/>
</dbReference>
<organism evidence="11 13">
    <name type="scientific">Kipferlia bialata</name>
    <dbReference type="NCBI Taxonomy" id="797122"/>
    <lineage>
        <taxon>Eukaryota</taxon>
        <taxon>Metamonada</taxon>
        <taxon>Carpediemonas-like organisms</taxon>
        <taxon>Kipferlia</taxon>
    </lineage>
</organism>
<comment type="caution">
    <text evidence="11">The sequence shown here is derived from an EMBL/GenBank/DDBJ whole genome shotgun (WGS) entry which is preliminary data.</text>
</comment>
<dbReference type="AlphaFoldDB" id="A0A9K3CS48"/>
<evidence type="ECO:0000256" key="5">
    <source>
        <dbReference type="ARBA" id="ARBA00022664"/>
    </source>
</evidence>
<dbReference type="EMBL" id="BDIP01001968">
    <property type="protein sequence ID" value="GIQ85489.1"/>
    <property type="molecule type" value="Genomic_DNA"/>
</dbReference>
<dbReference type="SMART" id="SM00651">
    <property type="entry name" value="Sm"/>
    <property type="match status" value="1"/>
</dbReference>
<evidence type="ECO:0000256" key="2">
    <source>
        <dbReference type="ARBA" id="ARBA00004514"/>
    </source>
</evidence>
<dbReference type="InterPro" id="IPR047575">
    <property type="entry name" value="Sm"/>
</dbReference>
<keyword evidence="6 9" id="KW-0508">mRNA splicing</keyword>
<evidence type="ECO:0000256" key="1">
    <source>
        <dbReference type="ARBA" id="ARBA00004123"/>
    </source>
</evidence>
<evidence type="ECO:0000313" key="12">
    <source>
        <dbReference type="EMBL" id="GIQ85489.1"/>
    </source>
</evidence>
<dbReference type="Proteomes" id="UP000265618">
    <property type="component" value="Unassembled WGS sequence"/>
</dbReference>
<feature type="domain" description="Sm" evidence="10">
    <location>
        <begin position="28"/>
        <end position="114"/>
    </location>
</feature>
<reference evidence="11 13" key="2">
    <citation type="journal article" date="2018" name="PLoS ONE">
        <title>The draft genome of Kipferlia bialata reveals reductive genome evolution in fornicate parasites.</title>
        <authorList>
            <person name="Tanifuji G."/>
            <person name="Takabayashi S."/>
            <person name="Kume K."/>
            <person name="Takagi M."/>
            <person name="Nakayama T."/>
            <person name="Kamikawa R."/>
            <person name="Inagaki Y."/>
            <person name="Hashimoto T."/>
        </authorList>
    </citation>
    <scope>NUCLEOTIDE SEQUENCE [LARGE SCALE GENOMIC DNA]</scope>
    <source>
        <strain evidence="11">NY0173</strain>
    </source>
</reference>
<reference evidence="11" key="1">
    <citation type="submission" date="2016-10" db="EMBL/GenBank/DDBJ databases">
        <authorList>
            <person name="Tanifuji G."/>
            <person name="Kume K."/>
            <person name="Nakayama T."/>
            <person name="Takabayashi S."/>
            <person name="Hashimoto T."/>
        </authorList>
    </citation>
    <scope>NUCLEOTIDE SEQUENCE</scope>
    <source>
        <strain evidence="11">NY0173</strain>
    </source>
</reference>
<dbReference type="GO" id="GO:0030532">
    <property type="term" value="C:small nuclear ribonucleoprotein complex"/>
    <property type="evidence" value="ECO:0007669"/>
    <property type="project" value="InterPro"/>
</dbReference>
<keyword evidence="7 9" id="KW-0539">Nucleus</keyword>
<keyword evidence="4" id="KW-0963">Cytoplasm</keyword>
<dbReference type="GO" id="GO:0006397">
    <property type="term" value="P:mRNA processing"/>
    <property type="evidence" value="ECO:0007669"/>
    <property type="project" value="UniProtKB-KW"/>
</dbReference>
<proteinExistence type="inferred from homology"/>
<keyword evidence="8 9" id="KW-0687">Ribonucleoprotein</keyword>
<comment type="subcellular location">
    <subcellularLocation>
        <location evidence="2">Cytoplasm</location>
        <location evidence="2">Cytosol</location>
    </subcellularLocation>
    <subcellularLocation>
        <location evidence="1 9">Nucleus</location>
    </subcellularLocation>
</comment>
<evidence type="ECO:0000259" key="10">
    <source>
        <dbReference type="PROSITE" id="PS52002"/>
    </source>
</evidence>
<dbReference type="OrthoDB" id="437526at2759"/>
<keyword evidence="13" id="KW-1185">Reference proteome</keyword>
<evidence type="ECO:0000256" key="4">
    <source>
        <dbReference type="ARBA" id="ARBA00022490"/>
    </source>
</evidence>